<dbReference type="InParanoid" id="Q4N6G8"/>
<dbReference type="PANTHER" id="PTHR18034">
    <property type="entry name" value="CELL CYCLE CONTROL PROTEIN CWF22-RELATED"/>
    <property type="match status" value="1"/>
</dbReference>
<accession>Q4N6G8</accession>
<evidence type="ECO:0000256" key="2">
    <source>
        <dbReference type="ARBA" id="ARBA00006856"/>
    </source>
</evidence>
<gene>
    <name evidence="8" type="ordered locus">TP01_1202</name>
</gene>
<reference evidence="8 9" key="1">
    <citation type="journal article" date="2005" name="Science">
        <title>Genome sequence of Theileria parva, a bovine pathogen that transforms lymphocytes.</title>
        <authorList>
            <person name="Gardner M.J."/>
            <person name="Bishop R."/>
            <person name="Shah T."/>
            <person name="de Villiers E.P."/>
            <person name="Carlton J.M."/>
            <person name="Hall N."/>
            <person name="Ren Q."/>
            <person name="Paulsen I.T."/>
            <person name="Pain A."/>
            <person name="Berriman M."/>
            <person name="Wilson R.J.M."/>
            <person name="Sato S."/>
            <person name="Ralph S.A."/>
            <person name="Mann D.J."/>
            <person name="Xiong Z."/>
            <person name="Shallom S.J."/>
            <person name="Weidman J."/>
            <person name="Jiang L."/>
            <person name="Lynn J."/>
            <person name="Weaver B."/>
            <person name="Shoaibi A."/>
            <person name="Domingo A.R."/>
            <person name="Wasawo D."/>
            <person name="Crabtree J."/>
            <person name="Wortman J.R."/>
            <person name="Haas B."/>
            <person name="Angiuoli S.V."/>
            <person name="Creasy T.H."/>
            <person name="Lu C."/>
            <person name="Suh B."/>
            <person name="Silva J.C."/>
            <person name="Utterback T.R."/>
            <person name="Feldblyum T.V."/>
            <person name="Pertea M."/>
            <person name="Allen J."/>
            <person name="Nierman W.C."/>
            <person name="Taracha E.L.N."/>
            <person name="Salzberg S.L."/>
            <person name="White O.R."/>
            <person name="Fitzhugh H.A."/>
            <person name="Morzaria S."/>
            <person name="Venter J.C."/>
            <person name="Fraser C.M."/>
            <person name="Nene V."/>
        </authorList>
    </citation>
    <scope>NUCLEOTIDE SEQUENCE [LARGE SCALE GENOMIC DNA]</scope>
    <source>
        <strain evidence="8 9">Muguga</strain>
    </source>
</reference>
<dbReference type="SMART" id="SM00544">
    <property type="entry name" value="MA3"/>
    <property type="match status" value="1"/>
</dbReference>
<evidence type="ECO:0000313" key="9">
    <source>
        <dbReference type="Proteomes" id="UP000001949"/>
    </source>
</evidence>
<evidence type="ECO:0000259" key="7">
    <source>
        <dbReference type="PROSITE" id="PS51366"/>
    </source>
</evidence>
<dbReference type="InterPro" id="IPR050781">
    <property type="entry name" value="CWC22_splicing_factor"/>
</dbReference>
<evidence type="ECO:0000256" key="1">
    <source>
        <dbReference type="ARBA" id="ARBA00004123"/>
    </source>
</evidence>
<evidence type="ECO:0000256" key="4">
    <source>
        <dbReference type="ARBA" id="ARBA00023187"/>
    </source>
</evidence>
<feature type="compositionally biased region" description="Acidic residues" evidence="6">
    <location>
        <begin position="354"/>
        <end position="367"/>
    </location>
</feature>
<feature type="domain" description="MI" evidence="7">
    <location>
        <begin position="404"/>
        <end position="519"/>
    </location>
</feature>
<keyword evidence="9" id="KW-1185">Reference proteome</keyword>
<dbReference type="STRING" id="5875.Q4N6G8"/>
<evidence type="ECO:0000256" key="3">
    <source>
        <dbReference type="ARBA" id="ARBA00022664"/>
    </source>
</evidence>
<feature type="region of interest" description="Disordered" evidence="6">
    <location>
        <begin position="1"/>
        <end position="50"/>
    </location>
</feature>
<keyword evidence="3" id="KW-0507">mRNA processing</keyword>
<dbReference type="Gene3D" id="1.25.40.180">
    <property type="match status" value="1"/>
</dbReference>
<dbReference type="VEuPathDB" id="PiroplasmaDB:TpMuguga_01g01202"/>
<dbReference type="GO" id="GO:0000398">
    <property type="term" value="P:mRNA splicing, via spliceosome"/>
    <property type="evidence" value="ECO:0007669"/>
    <property type="project" value="TreeGrafter"/>
</dbReference>
<evidence type="ECO:0000256" key="5">
    <source>
        <dbReference type="ARBA" id="ARBA00023242"/>
    </source>
</evidence>
<dbReference type="GO" id="GO:0071013">
    <property type="term" value="C:catalytic step 2 spliceosome"/>
    <property type="evidence" value="ECO:0007669"/>
    <property type="project" value="TreeGrafter"/>
</dbReference>
<dbReference type="SMART" id="SM00543">
    <property type="entry name" value="MIF4G"/>
    <property type="match status" value="1"/>
</dbReference>
<dbReference type="InterPro" id="IPR016024">
    <property type="entry name" value="ARM-type_fold"/>
</dbReference>
<comment type="subcellular location">
    <subcellularLocation>
        <location evidence="1">Nucleus</location>
    </subcellularLocation>
</comment>
<dbReference type="FunCoup" id="Q4N6G8">
    <property type="interactions" value="399"/>
</dbReference>
<dbReference type="PROSITE" id="PS51366">
    <property type="entry name" value="MI"/>
    <property type="match status" value="1"/>
</dbReference>
<feature type="compositionally biased region" description="Polar residues" evidence="6">
    <location>
        <begin position="1"/>
        <end position="19"/>
    </location>
</feature>
<dbReference type="AlphaFoldDB" id="Q4N6G8"/>
<feature type="compositionally biased region" description="Low complexity" evidence="6">
    <location>
        <begin position="20"/>
        <end position="39"/>
    </location>
</feature>
<comment type="similarity">
    <text evidence="2">Belongs to the CWC22 family.</text>
</comment>
<dbReference type="Proteomes" id="UP000001949">
    <property type="component" value="Unassembled WGS sequence"/>
</dbReference>
<dbReference type="OMA" id="VIEGCCE"/>
<evidence type="ECO:0000256" key="6">
    <source>
        <dbReference type="SAM" id="MobiDB-lite"/>
    </source>
</evidence>
<comment type="caution">
    <text evidence="8">The sequence shown here is derived from an EMBL/GenBank/DDBJ whole genome shotgun (WGS) entry which is preliminary data.</text>
</comment>
<dbReference type="PANTHER" id="PTHR18034:SF3">
    <property type="entry name" value="PRE-MRNA-SPLICING FACTOR CWC22 HOMOLOG"/>
    <property type="match status" value="1"/>
</dbReference>
<evidence type="ECO:0000313" key="8">
    <source>
        <dbReference type="EMBL" id="EAN34440.1"/>
    </source>
</evidence>
<name>Q4N6G8_THEPA</name>
<dbReference type="EMBL" id="AAGK01000001">
    <property type="protein sequence ID" value="EAN34440.1"/>
    <property type="molecule type" value="Genomic_DNA"/>
</dbReference>
<feature type="region of interest" description="Disordered" evidence="6">
    <location>
        <begin position="348"/>
        <end position="367"/>
    </location>
</feature>
<dbReference type="GeneID" id="3502377"/>
<keyword evidence="4" id="KW-0508">mRNA splicing</keyword>
<dbReference type="Pfam" id="PF02847">
    <property type="entry name" value="MA3"/>
    <property type="match status" value="1"/>
</dbReference>
<dbReference type="eggNOG" id="KOG2140">
    <property type="taxonomic scope" value="Eukaryota"/>
</dbReference>
<dbReference type="InterPro" id="IPR003890">
    <property type="entry name" value="MIF4G-like_typ-3"/>
</dbReference>
<protein>
    <submittedName>
        <fullName evidence="8">Cell cycle control protein, putative</fullName>
    </submittedName>
</protein>
<keyword evidence="5" id="KW-0539">Nucleus</keyword>
<dbReference type="InterPro" id="IPR003891">
    <property type="entry name" value="Initiation_fac_eIF4g_MI"/>
</dbReference>
<sequence>MRTRSKSPISGDSTNKPTPNSSTIANLTTNTTNSNLSKSPESNTSKRTTECILGNTTEQYGSVVMSRTGGVYVPPFKLQRLQREILPDGSVDYQRQEWERLRKHINSTINKLTLTNVAELVLEMLEHNLIRGRGLFARTWIRAQMASPGFTPIYASFLAVINSKFPEIGELTLKRIILQFRRAYKRNDKIVCQSCVKCVAHLVNQKIAHEILALQLLAILLEKPTDDSVELALEFLRDVGNFLHENCKQGLDSVFDRLKSILQCGLVDKRTQYSIEALWKHWRNGFTEYKIPKELDLLEEEDQITHDIDFLDQTITGDEMLNIFQPVEPEVYNLENLKWNKIKQELTGAHTDSESDTSEDSEYDTVESDTVDNLDTVDNDTVDNDTVNTVERGIKDYTEQELVNLRKTIYLCIMSSLNYEECVHKILKLNIEDREIEVCIMLIDCCAMERTFQLFYSLQAERLCKLRQSYRINFEQCFSRQYKLIHRLETSKLRNVAKFFAHLFYTEGISWETLTVIRLTEEDTTSSGRIFIKVLLQELAQNMGVDTLCRRFHDADVKTVFEKMFPTDSPKNIRFSINFLTAIGLTPLTTELRALL</sequence>
<proteinExistence type="inferred from homology"/>
<dbReference type="GO" id="GO:0003723">
    <property type="term" value="F:RNA binding"/>
    <property type="evidence" value="ECO:0007669"/>
    <property type="project" value="InterPro"/>
</dbReference>
<dbReference type="SUPFAM" id="SSF48371">
    <property type="entry name" value="ARM repeat"/>
    <property type="match status" value="1"/>
</dbReference>
<dbReference type="KEGG" id="tpv:TP01_1202"/>
<organism evidence="8 9">
    <name type="scientific">Theileria parva</name>
    <name type="common">East coast fever infection agent</name>
    <dbReference type="NCBI Taxonomy" id="5875"/>
    <lineage>
        <taxon>Eukaryota</taxon>
        <taxon>Sar</taxon>
        <taxon>Alveolata</taxon>
        <taxon>Apicomplexa</taxon>
        <taxon>Aconoidasida</taxon>
        <taxon>Piroplasmida</taxon>
        <taxon>Theileriidae</taxon>
        <taxon>Theileria</taxon>
    </lineage>
</organism>